<dbReference type="Pfam" id="PF00890">
    <property type="entry name" value="FAD_binding_2"/>
    <property type="match status" value="1"/>
</dbReference>
<dbReference type="PIRSF" id="PIRSF038984">
    <property type="entry name" value="FAD_binding_protein"/>
    <property type="match status" value="1"/>
</dbReference>
<organism evidence="5 6">
    <name type="scientific">Caldicoprobacter faecalis</name>
    <dbReference type="NCBI Taxonomy" id="937334"/>
    <lineage>
        <taxon>Bacteria</taxon>
        <taxon>Bacillati</taxon>
        <taxon>Bacillota</taxon>
        <taxon>Clostridia</taxon>
        <taxon>Caldicoprobacterales</taxon>
        <taxon>Caldicoprobacteraceae</taxon>
        <taxon>Caldicoprobacter</taxon>
    </lineage>
</organism>
<dbReference type="GO" id="GO:0016491">
    <property type="term" value="F:oxidoreductase activity"/>
    <property type="evidence" value="ECO:0007669"/>
    <property type="project" value="UniProtKB-KW"/>
</dbReference>
<evidence type="ECO:0000256" key="1">
    <source>
        <dbReference type="ARBA" id="ARBA00022630"/>
    </source>
</evidence>
<dbReference type="Pfam" id="PF21688">
    <property type="entry name" value="FAD-depend_C"/>
    <property type="match status" value="1"/>
</dbReference>
<dbReference type="PANTHER" id="PTHR43106:SF1">
    <property type="entry name" value="DEHYDROGENASE-RELATED"/>
    <property type="match status" value="1"/>
</dbReference>
<keyword evidence="2" id="KW-0560">Oxidoreductase</keyword>
<sequence length="468" mass="51404">MERYDVVIIGAGPAGIFTALELIKQKKELKMLMVDKGPHLNRRVCPARETGKCANCHPCAIVSGWGGAGAFSDGKLTQSAEVGGRILDYMDEDEANRLIKYADDIYLSFGANATLHGVNSARVEEIKYQALKHNIRLIPCGVRHLGTEKAINVLKAMYEYLTGQANVKFSPMTEAVDIIVNDGKATGIVVQKQGQKEIIDCDYVVVAPGRAGAEWLAQQAKKHGIPIYNNEVDIGVRVEVPNAVMDHLTKDLYEAKLVYYSDTFENKVRTFCMNPGGVVSEEHYDGKIAVVNGHSYADPALKTDNTNFAVLVSTRFTQPFNQPIEYGKYIAYLANMLTGGGIMVQRLGDLLMGRRTDYSRLKKSVTIPTLKSAVPGDLSYVLPQRYLTSIVEALRAFDKIAPGLYSRDVLLYGVEVKFYSSKIEVNNRFETPVMNLYAIGDGAGITRGLMQASVTGIVVARDIVSKQG</sequence>
<keyword evidence="1" id="KW-0285">Flavoprotein</keyword>
<evidence type="ECO:0000256" key="2">
    <source>
        <dbReference type="ARBA" id="ARBA00023002"/>
    </source>
</evidence>
<evidence type="ECO:0000259" key="4">
    <source>
        <dbReference type="Pfam" id="PF21688"/>
    </source>
</evidence>
<dbReference type="InterPro" id="IPR049516">
    <property type="entry name" value="FAD-depend_C"/>
</dbReference>
<dbReference type="SUPFAM" id="SSF51905">
    <property type="entry name" value="FAD/NAD(P)-binding domain"/>
    <property type="match status" value="1"/>
</dbReference>
<protein>
    <submittedName>
        <fullName evidence="5">Uncharacterized protein</fullName>
    </submittedName>
</protein>
<evidence type="ECO:0000313" key="6">
    <source>
        <dbReference type="Proteomes" id="UP000198577"/>
    </source>
</evidence>
<reference evidence="5 6" key="1">
    <citation type="submission" date="2016-10" db="EMBL/GenBank/DDBJ databases">
        <authorList>
            <person name="de Groot N.N."/>
        </authorList>
    </citation>
    <scope>NUCLEOTIDE SEQUENCE [LARGE SCALE GENOMIC DNA]</scope>
    <source>
        <strain evidence="5 6">DSM 20678</strain>
    </source>
</reference>
<evidence type="ECO:0000313" key="5">
    <source>
        <dbReference type="EMBL" id="SFQ45378.1"/>
    </source>
</evidence>
<dbReference type="PANTHER" id="PTHR43106">
    <property type="entry name" value="DEHYDROGENASE-RELATED"/>
    <property type="match status" value="1"/>
</dbReference>
<proteinExistence type="predicted"/>
<dbReference type="AlphaFoldDB" id="A0A1I5YMD0"/>
<dbReference type="InterPro" id="IPR028348">
    <property type="entry name" value="FAD-binding_protein"/>
</dbReference>
<dbReference type="Proteomes" id="UP000198577">
    <property type="component" value="Unassembled WGS sequence"/>
</dbReference>
<dbReference type="EMBL" id="FOXR01000053">
    <property type="protein sequence ID" value="SFQ45378.1"/>
    <property type="molecule type" value="Genomic_DNA"/>
</dbReference>
<dbReference type="PRINTS" id="PR00368">
    <property type="entry name" value="FADPNR"/>
</dbReference>
<name>A0A1I5YMD0_9FIRM</name>
<feature type="domain" description="FAD-dependent oxidoreductase 2 FAD-binding" evidence="3">
    <location>
        <begin position="138"/>
        <end position="218"/>
    </location>
</feature>
<dbReference type="InterPro" id="IPR036188">
    <property type="entry name" value="FAD/NAD-bd_sf"/>
</dbReference>
<dbReference type="Gene3D" id="3.50.50.60">
    <property type="entry name" value="FAD/NAD(P)-binding domain"/>
    <property type="match status" value="3"/>
</dbReference>
<dbReference type="Pfam" id="PF05834">
    <property type="entry name" value="Lycopene_cycl"/>
    <property type="match status" value="1"/>
</dbReference>
<dbReference type="RefSeq" id="WP_092282855.1">
    <property type="nucleotide sequence ID" value="NZ_FOXR01000053.1"/>
</dbReference>
<evidence type="ECO:0000259" key="3">
    <source>
        <dbReference type="Pfam" id="PF00890"/>
    </source>
</evidence>
<keyword evidence="6" id="KW-1185">Reference proteome</keyword>
<accession>A0A1I5YMD0</accession>
<dbReference type="OrthoDB" id="9762921at2"/>
<dbReference type="InterPro" id="IPR003953">
    <property type="entry name" value="FAD-dep_OxRdtase_2_FAD-bd"/>
</dbReference>
<feature type="domain" description="FAD-dependent protein C-terminal" evidence="4">
    <location>
        <begin position="233"/>
        <end position="416"/>
    </location>
</feature>
<gene>
    <name evidence="5" type="ORF">SAMN05444406_1538</name>
</gene>
<dbReference type="STRING" id="937334.SAMN05444406_1538"/>